<comment type="caution">
    <text evidence="1">The sequence shown here is derived from an EMBL/GenBank/DDBJ whole genome shotgun (WGS) entry which is preliminary data.</text>
</comment>
<proteinExistence type="predicted"/>
<dbReference type="EMBL" id="JACEIK010001742">
    <property type="protein sequence ID" value="MCD7471890.1"/>
    <property type="molecule type" value="Genomic_DNA"/>
</dbReference>
<gene>
    <name evidence="1" type="ORF">HAX54_012669</name>
</gene>
<reference evidence="1 2" key="1">
    <citation type="journal article" date="2021" name="BMC Genomics">
        <title>Datura genome reveals duplications of psychoactive alkaloid biosynthetic genes and high mutation rate following tissue culture.</title>
        <authorList>
            <person name="Rajewski A."/>
            <person name="Carter-House D."/>
            <person name="Stajich J."/>
            <person name="Litt A."/>
        </authorList>
    </citation>
    <scope>NUCLEOTIDE SEQUENCE [LARGE SCALE GENOMIC DNA]</scope>
    <source>
        <strain evidence="1">AR-01</strain>
    </source>
</reference>
<evidence type="ECO:0000313" key="1">
    <source>
        <dbReference type="EMBL" id="MCD7471890.1"/>
    </source>
</evidence>
<name>A0ABS8TK29_DATST</name>
<sequence length="99" mass="10975">MIDFSSQVNQFNDRLLSCSSRIAARAGHKRKRASNESKILELRAYIEPTLPDRTAFVLEYQSSSSLGNERVKTDGDQRWTASQALTNGARAVVSSPTKS</sequence>
<evidence type="ECO:0000313" key="2">
    <source>
        <dbReference type="Proteomes" id="UP000823775"/>
    </source>
</evidence>
<dbReference type="Proteomes" id="UP000823775">
    <property type="component" value="Unassembled WGS sequence"/>
</dbReference>
<keyword evidence="2" id="KW-1185">Reference proteome</keyword>
<organism evidence="1 2">
    <name type="scientific">Datura stramonium</name>
    <name type="common">Jimsonweed</name>
    <name type="synonym">Common thornapple</name>
    <dbReference type="NCBI Taxonomy" id="4076"/>
    <lineage>
        <taxon>Eukaryota</taxon>
        <taxon>Viridiplantae</taxon>
        <taxon>Streptophyta</taxon>
        <taxon>Embryophyta</taxon>
        <taxon>Tracheophyta</taxon>
        <taxon>Spermatophyta</taxon>
        <taxon>Magnoliopsida</taxon>
        <taxon>eudicotyledons</taxon>
        <taxon>Gunneridae</taxon>
        <taxon>Pentapetalae</taxon>
        <taxon>asterids</taxon>
        <taxon>lamiids</taxon>
        <taxon>Solanales</taxon>
        <taxon>Solanaceae</taxon>
        <taxon>Solanoideae</taxon>
        <taxon>Datureae</taxon>
        <taxon>Datura</taxon>
    </lineage>
</organism>
<protein>
    <submittedName>
        <fullName evidence="1">Uncharacterized protein</fullName>
    </submittedName>
</protein>
<accession>A0ABS8TK29</accession>